<dbReference type="PROSITE" id="PS50005">
    <property type="entry name" value="TPR"/>
    <property type="match status" value="1"/>
</dbReference>
<feature type="domain" description="CHAT" evidence="2">
    <location>
        <begin position="312"/>
        <end position="631"/>
    </location>
</feature>
<evidence type="ECO:0000256" key="1">
    <source>
        <dbReference type="PROSITE-ProRule" id="PRU00339"/>
    </source>
</evidence>
<sequence>MATTYNDMGLVYQAKHDYTEALRQFQQAILTNIPSFRDTLILHNPNLTSNDYINGFHLLTSLQLKAETLEKSCNTSKENLLVAYKTYCSLDTLTWQLLDAHTEETDKLAFTTKSGDIYQSALRLSVRLHRETGEQRYEDKAFYFAERGKAGVLASTLADSKARKFSGIADSLLKSDERLRSEIAEYKQLLAQEYANGQEADSSKLQGYQNELFSAHRTQEKLMAALETHYPRYHQLKYQSSLVTPSQLQSVLDAQTALMEYVVSDSLLQVFVITRKSYQLHSVSLDSLFVRRLSAFRQAILSGDQDLYEQTAYPLYQTLFAHPLPKSIKELILIPEGELTTLPFEALLTSGDVNKKEYLLEKYAISYAYSASLLYERLQQKQTSQEKHLLAMAPVFEDSASNVIMASNRSVLSGLQTEPVAAAEQTGEKRIAMRGQLLDGTYVSPLLASKGEVETIASLFEQKGYKASLYLHQQAGEEKLKAKGMAAYNYIHIATHGFVNGQYPELSGLLFAQDSTSEEDGILYTGEIYNLALQAELVTLSACETGLGKLAKGEGIIGLTRALLYAGAKNVVVSFWKVPDNSTAELMGSFYKALLSGKSKGAALQQAKMKMIANKDYSHPFFWAPFILVGK</sequence>
<accession>A0A6C0GQM5</accession>
<dbReference type="PANTHER" id="PTHR10098">
    <property type="entry name" value="RAPSYN-RELATED"/>
    <property type="match status" value="1"/>
</dbReference>
<evidence type="ECO:0000259" key="2">
    <source>
        <dbReference type="Pfam" id="PF12770"/>
    </source>
</evidence>
<proteinExistence type="predicted"/>
<dbReference type="Proteomes" id="UP000480178">
    <property type="component" value="Chromosome"/>
</dbReference>
<name>A0A6C0GQM5_9BACT</name>
<gene>
    <name evidence="3" type="ORF">GXP67_28110</name>
</gene>
<organism evidence="3 4">
    <name type="scientific">Rhodocytophaga rosea</name>
    <dbReference type="NCBI Taxonomy" id="2704465"/>
    <lineage>
        <taxon>Bacteria</taxon>
        <taxon>Pseudomonadati</taxon>
        <taxon>Bacteroidota</taxon>
        <taxon>Cytophagia</taxon>
        <taxon>Cytophagales</taxon>
        <taxon>Rhodocytophagaceae</taxon>
        <taxon>Rhodocytophaga</taxon>
    </lineage>
</organism>
<dbReference type="InterPro" id="IPR019734">
    <property type="entry name" value="TPR_rpt"/>
</dbReference>
<dbReference type="Pfam" id="PF12770">
    <property type="entry name" value="CHAT"/>
    <property type="match status" value="1"/>
</dbReference>
<dbReference type="PANTHER" id="PTHR10098:SF108">
    <property type="entry name" value="TETRATRICOPEPTIDE REPEAT PROTEIN 28"/>
    <property type="match status" value="1"/>
</dbReference>
<keyword evidence="4" id="KW-1185">Reference proteome</keyword>
<dbReference type="AlphaFoldDB" id="A0A6C0GQM5"/>
<dbReference type="KEGG" id="rhoz:GXP67_28110"/>
<dbReference type="EMBL" id="CP048222">
    <property type="protein sequence ID" value="QHT70237.1"/>
    <property type="molecule type" value="Genomic_DNA"/>
</dbReference>
<reference evidence="3 4" key="1">
    <citation type="submission" date="2020-01" db="EMBL/GenBank/DDBJ databases">
        <authorList>
            <person name="Kim M.K."/>
        </authorList>
    </citation>
    <scope>NUCLEOTIDE SEQUENCE [LARGE SCALE GENOMIC DNA]</scope>
    <source>
        <strain evidence="3 4">172606-1</strain>
    </source>
</reference>
<keyword evidence="1" id="KW-0802">TPR repeat</keyword>
<dbReference type="InterPro" id="IPR024983">
    <property type="entry name" value="CHAT_dom"/>
</dbReference>
<protein>
    <submittedName>
        <fullName evidence="3">CHAT domain-containing protein</fullName>
    </submittedName>
</protein>
<feature type="repeat" description="TPR" evidence="1">
    <location>
        <begin position="2"/>
        <end position="35"/>
    </location>
</feature>
<evidence type="ECO:0000313" key="3">
    <source>
        <dbReference type="EMBL" id="QHT70237.1"/>
    </source>
</evidence>
<evidence type="ECO:0000313" key="4">
    <source>
        <dbReference type="Proteomes" id="UP000480178"/>
    </source>
</evidence>